<evidence type="ECO:0000313" key="3">
    <source>
        <dbReference type="Proteomes" id="UP000887562"/>
    </source>
</evidence>
<feature type="coiled-coil region" evidence="1">
    <location>
        <begin position="302"/>
        <end position="338"/>
    </location>
</feature>
<feature type="region of interest" description="Disordered" evidence="2">
    <location>
        <begin position="197"/>
        <end position="221"/>
    </location>
</feature>
<feature type="compositionally biased region" description="Polar residues" evidence="2">
    <location>
        <begin position="36"/>
        <end position="45"/>
    </location>
</feature>
<feature type="compositionally biased region" description="Polar residues" evidence="2">
    <location>
        <begin position="481"/>
        <end position="505"/>
    </location>
</feature>
<protein>
    <submittedName>
        <fullName evidence="4">CCDC66 domain-containing protein</fullName>
    </submittedName>
</protein>
<feature type="region of interest" description="Disordered" evidence="2">
    <location>
        <begin position="1"/>
        <end position="45"/>
    </location>
</feature>
<feature type="region of interest" description="Disordered" evidence="2">
    <location>
        <begin position="466"/>
        <end position="554"/>
    </location>
</feature>
<feature type="compositionally biased region" description="Basic and acidic residues" evidence="2">
    <location>
        <begin position="527"/>
        <end position="538"/>
    </location>
</feature>
<organism evidence="3 4">
    <name type="scientific">Echinococcus canadensis</name>
    <dbReference type="NCBI Taxonomy" id="519352"/>
    <lineage>
        <taxon>Eukaryota</taxon>
        <taxon>Metazoa</taxon>
        <taxon>Spiralia</taxon>
        <taxon>Lophotrochozoa</taxon>
        <taxon>Platyhelminthes</taxon>
        <taxon>Cestoda</taxon>
        <taxon>Eucestoda</taxon>
        <taxon>Cyclophyllidea</taxon>
        <taxon>Taeniidae</taxon>
        <taxon>Echinococcus</taxon>
        <taxon>Echinococcus canadensis group</taxon>
    </lineage>
</organism>
<keyword evidence="1" id="KW-0175">Coiled coil</keyword>
<keyword evidence="3" id="KW-1185">Reference proteome</keyword>
<proteinExistence type="predicted"/>
<name>A0A915EVU4_9CEST</name>
<dbReference type="AlphaFoldDB" id="A0A915EVU4"/>
<sequence>MGNDFLTNQVVDPYSPASATVRPENEGGVQKRGGRMNTSSSKVRTITGTQARLGRSTTKNDKKNNHCTSFNVNAGHISQQKLSTLLGSAKQAENEPLESRMSDPSRGFSSSKGMKVEDTSSPLEGSDALSLKSEETIEEAVQKLIQLNKDKLSDSQLLDLIASFYLVTNQCLKKCKTDPLAQLKQKPVEVTSKMIEERKQDNFPGNTDESTEEDEKVPPTERPISLLERKRLQWLRERAELEHLERDRAKSVMDLTAEADMIGGKMQSTVARNVLSAKNHHRFQRCHYLAGLPVGEDPHAEAELKEQQRRQWLAELDRQVEERRVARERERLRRLSVETADDIKEATCATGMDRECSAAQCDVKSASFGRGRGLADLLGKQDIDSAAKRQQQLELQAYAEQVRERAERRRQEREVESRTEAEEAARLEEERARLRKEQEAELAHRREAEAAEHAAVMQVREEAIRETRGAQGGMACKKRTQGVQRPSRNTSRIPRPSNRTSSQQRSTDDVGEKMTKPKFGSALTISNRDRAKDGDLRVKQCPPRGLPVVRTESTLPPVPLPTSTATAVACPTSDFLSAIADPDFAYPQTSRDSALRQVSRIKENLAQRQHELRSMQNI</sequence>
<feature type="region of interest" description="Disordered" evidence="2">
    <location>
        <begin position="88"/>
        <end position="130"/>
    </location>
</feature>
<evidence type="ECO:0000313" key="4">
    <source>
        <dbReference type="WBParaSite" id="maker-E.canG7_contigs_0739-snap-gene-0.33-mRNA-1"/>
    </source>
</evidence>
<dbReference type="Proteomes" id="UP000887562">
    <property type="component" value="Unplaced"/>
</dbReference>
<reference evidence="4" key="1">
    <citation type="submission" date="2022-11" db="UniProtKB">
        <authorList>
            <consortium name="WormBaseParasite"/>
        </authorList>
    </citation>
    <scope>IDENTIFICATION</scope>
</reference>
<evidence type="ECO:0000256" key="1">
    <source>
        <dbReference type="SAM" id="Coils"/>
    </source>
</evidence>
<feature type="compositionally biased region" description="Polar residues" evidence="2">
    <location>
        <begin position="1"/>
        <end position="10"/>
    </location>
</feature>
<dbReference type="WBParaSite" id="maker-E.canG7_contigs_0739-snap-gene-0.33-mRNA-1">
    <property type="protein sequence ID" value="maker-E.canG7_contigs_0739-snap-gene-0.33-mRNA-1"/>
    <property type="gene ID" value="EcG7_04228"/>
</dbReference>
<feature type="compositionally biased region" description="Basic and acidic residues" evidence="2">
    <location>
        <begin position="506"/>
        <end position="515"/>
    </location>
</feature>
<feature type="coiled-coil region" evidence="1">
    <location>
        <begin position="410"/>
        <end position="447"/>
    </location>
</feature>
<accession>A0A915EVU4</accession>
<evidence type="ECO:0000256" key="2">
    <source>
        <dbReference type="SAM" id="MobiDB-lite"/>
    </source>
</evidence>